<evidence type="ECO:0000259" key="4">
    <source>
        <dbReference type="PROSITE" id="PS01124"/>
    </source>
</evidence>
<keyword evidence="6" id="KW-1185">Reference proteome</keyword>
<dbReference type="InterPro" id="IPR050204">
    <property type="entry name" value="AraC_XylS_family_regulators"/>
</dbReference>
<dbReference type="EMBL" id="BPRA01000014">
    <property type="protein sequence ID" value="GJE56455.1"/>
    <property type="molecule type" value="Genomic_DNA"/>
</dbReference>
<name>A0ABQ4TM51_9HYPH</name>
<dbReference type="InterPro" id="IPR035418">
    <property type="entry name" value="AraC-bd_2"/>
</dbReference>
<dbReference type="PANTHER" id="PTHR46796">
    <property type="entry name" value="HTH-TYPE TRANSCRIPTIONAL ACTIVATOR RHAS-RELATED"/>
    <property type="match status" value="1"/>
</dbReference>
<accession>A0ABQ4TM51</accession>
<dbReference type="InterPro" id="IPR009057">
    <property type="entry name" value="Homeodomain-like_sf"/>
</dbReference>
<sequence>MTRTGIQRPASPNETYLSRASADSFGLYHDLIQSSGATTSLLGETFEATIAAHHYGRLTLFDRQLIGADHWRDPAQIRRDGFEHYYLQVLRSGRIVSGRSGEERRLAPGDAVLFDATQPMRSHVADADFVTVILARDLVEAAAPDARDLHGRILPKGETGSLGETVLSLIRCAPRFSEALAAGGSQVITSMLGKIQGRSEAAFDAVVSENDLELARRLKAELFIDDNLGSDLNADIVARSIGVSRASLYRAMRSVGGVEAVVTRRRAARLRSLILRPGDKKSITLMAQRVGFSSVSHCSRAFKQIYGQPPDQLRAILRDDARAATQALDAGRMQNWYGAMND</sequence>
<dbReference type="SMART" id="SM00342">
    <property type="entry name" value="HTH_ARAC"/>
    <property type="match status" value="1"/>
</dbReference>
<dbReference type="Pfam" id="PF12833">
    <property type="entry name" value="HTH_18"/>
    <property type="match status" value="1"/>
</dbReference>
<evidence type="ECO:0000313" key="5">
    <source>
        <dbReference type="EMBL" id="GJE56455.1"/>
    </source>
</evidence>
<dbReference type="SUPFAM" id="SSF46689">
    <property type="entry name" value="Homeodomain-like"/>
    <property type="match status" value="1"/>
</dbReference>
<evidence type="ECO:0000256" key="3">
    <source>
        <dbReference type="ARBA" id="ARBA00023163"/>
    </source>
</evidence>
<proteinExistence type="predicted"/>
<dbReference type="PANTHER" id="PTHR46796:SF6">
    <property type="entry name" value="ARAC SUBFAMILY"/>
    <property type="match status" value="1"/>
</dbReference>
<keyword evidence="2" id="KW-0238">DNA-binding</keyword>
<evidence type="ECO:0000313" key="6">
    <source>
        <dbReference type="Proteomes" id="UP001055101"/>
    </source>
</evidence>
<feature type="domain" description="HTH araC/xylS-type" evidence="4">
    <location>
        <begin position="218"/>
        <end position="316"/>
    </location>
</feature>
<dbReference type="Gene3D" id="1.10.10.60">
    <property type="entry name" value="Homeodomain-like"/>
    <property type="match status" value="1"/>
</dbReference>
<protein>
    <submittedName>
        <fullName evidence="5">Transcriptional activator FeaR</fullName>
    </submittedName>
</protein>
<evidence type="ECO:0000256" key="1">
    <source>
        <dbReference type="ARBA" id="ARBA00023015"/>
    </source>
</evidence>
<comment type="caution">
    <text evidence="5">The sequence shown here is derived from an EMBL/GenBank/DDBJ whole genome shotgun (WGS) entry which is preliminary data.</text>
</comment>
<dbReference type="Pfam" id="PF14525">
    <property type="entry name" value="AraC_binding_2"/>
    <property type="match status" value="1"/>
</dbReference>
<dbReference type="PROSITE" id="PS01124">
    <property type="entry name" value="HTH_ARAC_FAMILY_2"/>
    <property type="match status" value="1"/>
</dbReference>
<keyword evidence="1" id="KW-0805">Transcription regulation</keyword>
<evidence type="ECO:0000256" key="2">
    <source>
        <dbReference type="ARBA" id="ARBA00023125"/>
    </source>
</evidence>
<keyword evidence="3" id="KW-0804">Transcription</keyword>
<reference evidence="5" key="2">
    <citation type="submission" date="2021-08" db="EMBL/GenBank/DDBJ databases">
        <authorList>
            <person name="Tani A."/>
            <person name="Ola A."/>
            <person name="Ogura Y."/>
            <person name="Katsura K."/>
            <person name="Hayashi T."/>
        </authorList>
    </citation>
    <scope>NUCLEOTIDE SEQUENCE</scope>
    <source>
        <strain evidence="5">DSM 23674</strain>
    </source>
</reference>
<dbReference type="InterPro" id="IPR018060">
    <property type="entry name" value="HTH_AraC"/>
</dbReference>
<reference evidence="5" key="1">
    <citation type="journal article" date="2021" name="Front. Microbiol.">
        <title>Comprehensive Comparative Genomics and Phenotyping of Methylobacterium Species.</title>
        <authorList>
            <person name="Alessa O."/>
            <person name="Ogura Y."/>
            <person name="Fujitani Y."/>
            <person name="Takami H."/>
            <person name="Hayashi T."/>
            <person name="Sahin N."/>
            <person name="Tani A."/>
        </authorList>
    </citation>
    <scope>NUCLEOTIDE SEQUENCE</scope>
    <source>
        <strain evidence="5">DSM 23674</strain>
    </source>
</reference>
<dbReference type="Proteomes" id="UP001055101">
    <property type="component" value="Unassembled WGS sequence"/>
</dbReference>
<organism evidence="5 6">
    <name type="scientific">Methylobacterium thuringiense</name>
    <dbReference type="NCBI Taxonomy" id="1003091"/>
    <lineage>
        <taxon>Bacteria</taxon>
        <taxon>Pseudomonadati</taxon>
        <taxon>Pseudomonadota</taxon>
        <taxon>Alphaproteobacteria</taxon>
        <taxon>Hyphomicrobiales</taxon>
        <taxon>Methylobacteriaceae</taxon>
        <taxon>Methylobacterium</taxon>
    </lineage>
</organism>
<gene>
    <name evidence="5" type="primary">feaR</name>
    <name evidence="5" type="ORF">EKPJFOCH_2960</name>
</gene>